<dbReference type="InterPro" id="IPR031872">
    <property type="entry name" value="NDC10_II"/>
</dbReference>
<comment type="caution">
    <text evidence="4">The sequence shown here is derived from an EMBL/GenBank/DDBJ whole genome shotgun (WGS) entry which is preliminary data.</text>
</comment>
<evidence type="ECO:0008006" key="6">
    <source>
        <dbReference type="Google" id="ProtNLM"/>
    </source>
</evidence>
<feature type="domain" description="Transcription activator GCR1-like" evidence="2">
    <location>
        <begin position="388"/>
        <end position="433"/>
    </location>
</feature>
<dbReference type="Pfam" id="PF12550">
    <property type="entry name" value="GCR1_C"/>
    <property type="match status" value="1"/>
</dbReference>
<name>A0A8H4BHR5_MUCCL</name>
<protein>
    <recommendedName>
        <fullName evidence="6">Ndc10 domain-containing protein</fullName>
    </recommendedName>
</protein>
<evidence type="ECO:0000313" key="5">
    <source>
        <dbReference type="Proteomes" id="UP000469890"/>
    </source>
</evidence>
<evidence type="ECO:0000259" key="3">
    <source>
        <dbReference type="Pfam" id="PF16787"/>
    </source>
</evidence>
<dbReference type="EMBL" id="JAAECE010000004">
    <property type="protein sequence ID" value="KAF1802320.1"/>
    <property type="molecule type" value="Genomic_DNA"/>
</dbReference>
<dbReference type="GO" id="GO:0003677">
    <property type="term" value="F:DNA binding"/>
    <property type="evidence" value="ECO:0007669"/>
    <property type="project" value="InterPro"/>
</dbReference>
<reference evidence="4 5" key="1">
    <citation type="submission" date="2019-09" db="EMBL/GenBank/DDBJ databases">
        <authorList>
            <consortium name="DOE Joint Genome Institute"/>
            <person name="Mondo S.J."/>
            <person name="Navarro-Mendoza M.I."/>
            <person name="Perez-Arques C."/>
            <person name="Panchal S."/>
            <person name="Nicolas F.E."/>
            <person name="Ganguly P."/>
            <person name="Pangilinan J."/>
            <person name="Grigoriev I."/>
            <person name="Heitman J."/>
            <person name="Sanya K."/>
            <person name="Garre V."/>
        </authorList>
    </citation>
    <scope>NUCLEOTIDE SEQUENCE [LARGE SCALE GENOMIC DNA]</scope>
    <source>
        <strain evidence="4 5">MU402</strain>
    </source>
</reference>
<organism evidence="4 5">
    <name type="scientific">Mucor circinelloides f. lusitanicus</name>
    <name type="common">Mucor racemosus var. lusitanicus</name>
    <dbReference type="NCBI Taxonomy" id="29924"/>
    <lineage>
        <taxon>Eukaryota</taxon>
        <taxon>Fungi</taxon>
        <taxon>Fungi incertae sedis</taxon>
        <taxon>Mucoromycota</taxon>
        <taxon>Mucoromycotina</taxon>
        <taxon>Mucoromycetes</taxon>
        <taxon>Mucorales</taxon>
        <taxon>Mucorineae</taxon>
        <taxon>Mucoraceae</taxon>
        <taxon>Mucor</taxon>
    </lineage>
</organism>
<evidence type="ECO:0000259" key="2">
    <source>
        <dbReference type="Pfam" id="PF12550"/>
    </source>
</evidence>
<proteinExistence type="predicted"/>
<dbReference type="InterPro" id="IPR022210">
    <property type="entry name" value="TF_GCR1-like"/>
</dbReference>
<feature type="region of interest" description="Disordered" evidence="1">
    <location>
        <begin position="252"/>
        <end position="296"/>
    </location>
</feature>
<dbReference type="Gene3D" id="1.10.443.20">
    <property type="entry name" value="Centromere DNA-binding protein complex CBF3 subunit, domain 2"/>
    <property type="match status" value="1"/>
</dbReference>
<dbReference type="Proteomes" id="UP000469890">
    <property type="component" value="Unassembled WGS sequence"/>
</dbReference>
<feature type="domain" description="Ndc10" evidence="3">
    <location>
        <begin position="102"/>
        <end position="256"/>
    </location>
</feature>
<dbReference type="Pfam" id="PF16787">
    <property type="entry name" value="NDC10_II"/>
    <property type="match status" value="1"/>
</dbReference>
<dbReference type="AlphaFoldDB" id="A0A8H4BHR5"/>
<evidence type="ECO:0000313" key="4">
    <source>
        <dbReference type="EMBL" id="KAF1802320.1"/>
    </source>
</evidence>
<gene>
    <name evidence="4" type="ORF">FB192DRAFT_1342753</name>
</gene>
<evidence type="ECO:0000256" key="1">
    <source>
        <dbReference type="SAM" id="MobiDB-lite"/>
    </source>
</evidence>
<sequence>MPPLSYDTHPVITPEILQVQVERNFRTQVNETIQSNIALNTKLTYGPKQIELLLFCEKMHASEVPPKRYMVTRYKFLAFFVEKVLYRGIHTPTRVSLFSSNNEVDEESLQTAMENNTVLPANKKLSYSSCNNYVSALCSLCFRNAAAFLLGHYYLSGHEIRDLELADMQFMELPKVGAEGLYPSMVLVFVHHGKTNQFNKEQYSACIRNKLVEICPFMATSFHFFWRWHINGEPFPDMEENSKWFRIKFLHGSQPKPTSNRSRAHSRTTKKGNNVARDNSDDDSDDEDRAPSSEVPIGRLTHARFLSAAFKEAGLFITGKSTHVPRLGGSRMADLQGIPDNDIRKTGKWNSDVMKVLVHTTKDDEEPESSLLNKLSLEVAEQMVAMKSETDHGTTWRRNDMKWFNIRKKVIDTIQDLVDDKRLSIEEALTNLQQTMARKGWSFNKLGTNLQQRKFYPC</sequence>
<dbReference type="InterPro" id="IPR038279">
    <property type="entry name" value="Ndc10_dom2_sf"/>
</dbReference>
<accession>A0A8H4BHR5</accession>